<feature type="transmembrane region" description="Helical" evidence="1">
    <location>
        <begin position="77"/>
        <end position="96"/>
    </location>
</feature>
<evidence type="ECO:0000313" key="3">
    <source>
        <dbReference type="EMBL" id="GEN80072.1"/>
    </source>
</evidence>
<evidence type="ECO:0000256" key="1">
    <source>
        <dbReference type="SAM" id="Phobius"/>
    </source>
</evidence>
<keyword evidence="1" id="KW-0812">Transmembrane</keyword>
<name>A0A511YXZ8_9CELL</name>
<reference evidence="3 4" key="1">
    <citation type="submission" date="2019-07" db="EMBL/GenBank/DDBJ databases">
        <title>Whole genome shotgun sequence of Actinotalea fermentans NBRC 105374.</title>
        <authorList>
            <person name="Hosoyama A."/>
            <person name="Uohara A."/>
            <person name="Ohji S."/>
            <person name="Ichikawa N."/>
        </authorList>
    </citation>
    <scope>NUCLEOTIDE SEQUENCE [LARGE SCALE GENOMIC DNA]</scope>
    <source>
        <strain evidence="3 4">NBRC 105374</strain>
    </source>
</reference>
<proteinExistence type="predicted"/>
<accession>A0A511YXZ8</accession>
<dbReference type="InterPro" id="IPR036938">
    <property type="entry name" value="PAP2/HPO_sf"/>
</dbReference>
<comment type="caution">
    <text evidence="3">The sequence shown here is derived from an EMBL/GenBank/DDBJ whole genome shotgun (WGS) entry which is preliminary data.</text>
</comment>
<feature type="transmembrane region" description="Helical" evidence="1">
    <location>
        <begin position="19"/>
        <end position="40"/>
    </location>
</feature>
<dbReference type="AlphaFoldDB" id="A0A511YXZ8"/>
<protein>
    <recommendedName>
        <fullName evidence="2">Phosphatidic acid phosphatase type 2/haloperoxidase domain-containing protein</fullName>
    </recommendedName>
</protein>
<feature type="transmembrane region" description="Helical" evidence="1">
    <location>
        <begin position="166"/>
        <end position="187"/>
    </location>
</feature>
<sequence>MAADLDPAPAPPTSVRREVVVRTAVVVVGLLAAAAVWATWRVFVGTYEGQLLDQAAFEGAELGRNQLWRVAEPVLDVISVPFIAAVLAIAVIVALVRRRWLLAAQVVLLIAGANASGQLLKYGVFERPDLEVGDRLANTLPSGHTIAATSCAVALVLVVPRAWRAGVAVVGGLYAAGTGVSTLIGAWHRPGDVVAAVLLVLAWTCLARALGPSGSRGTRAQHRRESTAASLLLGAGVVAAGVAGLALMRTLEALGQVEGQHHCTGLETREALFTAYAGGSLGIVAVCAAVFGVVLVVLRITEPAPVP</sequence>
<feature type="domain" description="Phosphatidic acid phosphatase type 2/haloperoxidase" evidence="2">
    <location>
        <begin position="104"/>
        <end position="208"/>
    </location>
</feature>
<dbReference type="RefSeq" id="WP_052113909.1">
    <property type="nucleotide sequence ID" value="NZ_BJYK01000005.1"/>
</dbReference>
<keyword evidence="1" id="KW-0472">Membrane</keyword>
<feature type="transmembrane region" description="Helical" evidence="1">
    <location>
        <begin position="101"/>
        <end position="120"/>
    </location>
</feature>
<keyword evidence="1" id="KW-1133">Transmembrane helix</keyword>
<evidence type="ECO:0000313" key="4">
    <source>
        <dbReference type="Proteomes" id="UP000321484"/>
    </source>
</evidence>
<evidence type="ECO:0000259" key="2">
    <source>
        <dbReference type="SMART" id="SM00014"/>
    </source>
</evidence>
<dbReference type="EMBL" id="BJYK01000005">
    <property type="protein sequence ID" value="GEN80072.1"/>
    <property type="molecule type" value="Genomic_DNA"/>
</dbReference>
<feature type="transmembrane region" description="Helical" evidence="1">
    <location>
        <begin position="231"/>
        <end position="251"/>
    </location>
</feature>
<dbReference type="Gene3D" id="1.20.144.10">
    <property type="entry name" value="Phosphatidic acid phosphatase type 2/haloperoxidase"/>
    <property type="match status" value="1"/>
</dbReference>
<feature type="transmembrane region" description="Helical" evidence="1">
    <location>
        <begin position="140"/>
        <end position="159"/>
    </location>
</feature>
<dbReference type="SUPFAM" id="SSF48317">
    <property type="entry name" value="Acid phosphatase/Vanadium-dependent haloperoxidase"/>
    <property type="match status" value="1"/>
</dbReference>
<feature type="transmembrane region" description="Helical" evidence="1">
    <location>
        <begin position="271"/>
        <end position="298"/>
    </location>
</feature>
<dbReference type="Proteomes" id="UP000321484">
    <property type="component" value="Unassembled WGS sequence"/>
</dbReference>
<keyword evidence="4" id="KW-1185">Reference proteome</keyword>
<dbReference type="InterPro" id="IPR000326">
    <property type="entry name" value="PAP2/HPO"/>
</dbReference>
<organism evidence="3 4">
    <name type="scientific">Actinotalea fermentans</name>
    <dbReference type="NCBI Taxonomy" id="43671"/>
    <lineage>
        <taxon>Bacteria</taxon>
        <taxon>Bacillati</taxon>
        <taxon>Actinomycetota</taxon>
        <taxon>Actinomycetes</taxon>
        <taxon>Micrococcales</taxon>
        <taxon>Cellulomonadaceae</taxon>
        <taxon>Actinotalea</taxon>
    </lineage>
</organism>
<dbReference type="Pfam" id="PF01569">
    <property type="entry name" value="PAP2"/>
    <property type="match status" value="1"/>
</dbReference>
<feature type="transmembrane region" description="Helical" evidence="1">
    <location>
        <begin position="193"/>
        <end position="210"/>
    </location>
</feature>
<dbReference type="SMART" id="SM00014">
    <property type="entry name" value="acidPPc"/>
    <property type="match status" value="1"/>
</dbReference>
<gene>
    <name evidence="3" type="ORF">AFE02nite_18060</name>
</gene>